<organism evidence="1 2">
    <name type="scientific">Neptunomonas marina</name>
    <dbReference type="NCBI Taxonomy" id="1815562"/>
    <lineage>
        <taxon>Bacteria</taxon>
        <taxon>Pseudomonadati</taxon>
        <taxon>Pseudomonadota</taxon>
        <taxon>Gammaproteobacteria</taxon>
        <taxon>Oceanospirillales</taxon>
        <taxon>Oceanospirillaceae</taxon>
        <taxon>Neptunomonas</taxon>
    </lineage>
</organism>
<dbReference type="Proteomes" id="UP000282818">
    <property type="component" value="Unassembled WGS sequence"/>
</dbReference>
<dbReference type="Pfam" id="PF06080">
    <property type="entry name" value="DUF938"/>
    <property type="match status" value="1"/>
</dbReference>
<dbReference type="Gene3D" id="3.40.50.150">
    <property type="entry name" value="Vaccinia Virus protein VP39"/>
    <property type="match status" value="1"/>
</dbReference>
<dbReference type="SUPFAM" id="SSF53335">
    <property type="entry name" value="S-adenosyl-L-methionine-dependent methyltransferases"/>
    <property type="match status" value="1"/>
</dbReference>
<gene>
    <name evidence="1" type="ORF">EOE65_07445</name>
</gene>
<dbReference type="AlphaFoldDB" id="A0A437QBG4"/>
<dbReference type="EMBL" id="SACQ01000002">
    <property type="protein sequence ID" value="RVU31847.1"/>
    <property type="molecule type" value="Genomic_DNA"/>
</dbReference>
<accession>A0A437QBG4</accession>
<protein>
    <submittedName>
        <fullName evidence="1">DUF938 domain-containing protein</fullName>
    </submittedName>
</protein>
<dbReference type="InterPro" id="IPR010342">
    <property type="entry name" value="DUF938"/>
</dbReference>
<proteinExistence type="predicted"/>
<dbReference type="InterPro" id="IPR029063">
    <property type="entry name" value="SAM-dependent_MTases_sf"/>
</dbReference>
<dbReference type="PANTHER" id="PTHR20974:SF0">
    <property type="entry name" value="UPF0585 PROTEIN CG18661"/>
    <property type="match status" value="1"/>
</dbReference>
<sequence>MLNYSEACERNKYAIATHLDAYLPNVRSVLEVGSGSGQHAIFLTSQHPHLIWQASDREQYLDALSINLEQYGISSLPPPIELDVLNHWPTRQYDALFSANSLHIMSWKEVKALFAGAGRAVSRRGWLFIYGPFRYRDGYTSESNREFDAWLKARNSESGIRDFEQVTELAEQHGFALRADVAMPANNQLLIWQRL</sequence>
<keyword evidence="2" id="KW-1185">Reference proteome</keyword>
<comment type="caution">
    <text evidence="1">The sequence shown here is derived from an EMBL/GenBank/DDBJ whole genome shotgun (WGS) entry which is preliminary data.</text>
</comment>
<name>A0A437QBG4_9GAMM</name>
<reference evidence="1 2" key="1">
    <citation type="submission" date="2019-01" db="EMBL/GenBank/DDBJ databases">
        <authorList>
            <person name="Chen W.-M."/>
        </authorList>
    </citation>
    <scope>NUCLEOTIDE SEQUENCE [LARGE SCALE GENOMIC DNA]</scope>
    <source>
        <strain evidence="1 2">HPM-16</strain>
    </source>
</reference>
<evidence type="ECO:0000313" key="2">
    <source>
        <dbReference type="Proteomes" id="UP000282818"/>
    </source>
</evidence>
<dbReference type="PANTHER" id="PTHR20974">
    <property type="entry name" value="UPF0585 PROTEIN CG18661"/>
    <property type="match status" value="1"/>
</dbReference>
<evidence type="ECO:0000313" key="1">
    <source>
        <dbReference type="EMBL" id="RVU31847.1"/>
    </source>
</evidence>